<comment type="similarity">
    <text evidence="1">Belongs to the peptidase C1 family.</text>
</comment>
<gene>
    <name evidence="4" type="ORF">FPE_LOCUS29477</name>
</gene>
<dbReference type="InterPro" id="IPR025661">
    <property type="entry name" value="Pept_asp_AS"/>
</dbReference>
<feature type="domain" description="Peptidase C1A papain C-terminal" evidence="3">
    <location>
        <begin position="27"/>
        <end position="169"/>
    </location>
</feature>
<evidence type="ECO:0000256" key="2">
    <source>
        <dbReference type="ARBA" id="ARBA00023157"/>
    </source>
</evidence>
<organism evidence="4 5">
    <name type="scientific">Fraxinus pennsylvanica</name>
    <dbReference type="NCBI Taxonomy" id="56036"/>
    <lineage>
        <taxon>Eukaryota</taxon>
        <taxon>Viridiplantae</taxon>
        <taxon>Streptophyta</taxon>
        <taxon>Embryophyta</taxon>
        <taxon>Tracheophyta</taxon>
        <taxon>Spermatophyta</taxon>
        <taxon>Magnoliopsida</taxon>
        <taxon>eudicotyledons</taxon>
        <taxon>Gunneridae</taxon>
        <taxon>Pentapetalae</taxon>
        <taxon>asterids</taxon>
        <taxon>lamiids</taxon>
        <taxon>Lamiales</taxon>
        <taxon>Oleaceae</taxon>
        <taxon>Oleeae</taxon>
        <taxon>Fraxinus</taxon>
    </lineage>
</organism>
<sequence>MKNSLLSTPSFQPSSTTLFMFEKVKALPTSLDWRARRAVTPVQDQGQCGSCWVFGAVAATEGLVKIKTRNLVSLSEQQIIDCTSTSDACNGGWMEQFYKDGTLTSKCGTDLNHIAVVVGYGTSIDGTKYWILKNSWGPDWGEKGYIRVQRGIKAREGMCGIAEHASYPTK</sequence>
<dbReference type="InterPro" id="IPR013128">
    <property type="entry name" value="Peptidase_C1A"/>
</dbReference>
<dbReference type="GO" id="GO:0006508">
    <property type="term" value="P:proteolysis"/>
    <property type="evidence" value="ECO:0007669"/>
    <property type="project" value="InterPro"/>
</dbReference>
<keyword evidence="5" id="KW-1185">Reference proteome</keyword>
<dbReference type="InterPro" id="IPR000169">
    <property type="entry name" value="Pept_cys_AS"/>
</dbReference>
<dbReference type="Proteomes" id="UP000834106">
    <property type="component" value="Chromosome 18"/>
</dbReference>
<dbReference type="SUPFAM" id="SSF54001">
    <property type="entry name" value="Cysteine proteinases"/>
    <property type="match status" value="1"/>
</dbReference>
<dbReference type="PANTHER" id="PTHR12411">
    <property type="entry name" value="CYSTEINE PROTEASE FAMILY C1-RELATED"/>
    <property type="match status" value="1"/>
</dbReference>
<name>A0AAD2ABJ2_9LAMI</name>
<evidence type="ECO:0000313" key="4">
    <source>
        <dbReference type="EMBL" id="CAI9782047.1"/>
    </source>
</evidence>
<evidence type="ECO:0000259" key="3">
    <source>
        <dbReference type="SMART" id="SM00645"/>
    </source>
</evidence>
<evidence type="ECO:0000313" key="5">
    <source>
        <dbReference type="Proteomes" id="UP000834106"/>
    </source>
</evidence>
<dbReference type="GO" id="GO:0008234">
    <property type="term" value="F:cysteine-type peptidase activity"/>
    <property type="evidence" value="ECO:0007669"/>
    <property type="project" value="InterPro"/>
</dbReference>
<dbReference type="SMART" id="SM00645">
    <property type="entry name" value="Pept_C1"/>
    <property type="match status" value="1"/>
</dbReference>
<dbReference type="Gene3D" id="3.90.70.10">
    <property type="entry name" value="Cysteine proteinases"/>
    <property type="match status" value="2"/>
</dbReference>
<dbReference type="AlphaFoldDB" id="A0AAD2ABJ2"/>
<reference evidence="4" key="1">
    <citation type="submission" date="2023-05" db="EMBL/GenBank/DDBJ databases">
        <authorList>
            <person name="Huff M."/>
        </authorList>
    </citation>
    <scope>NUCLEOTIDE SEQUENCE</scope>
</reference>
<dbReference type="InterPro" id="IPR038765">
    <property type="entry name" value="Papain-like_cys_pep_sf"/>
</dbReference>
<dbReference type="Pfam" id="PF00112">
    <property type="entry name" value="Peptidase_C1"/>
    <property type="match status" value="1"/>
</dbReference>
<dbReference type="PRINTS" id="PR00705">
    <property type="entry name" value="PAPAIN"/>
</dbReference>
<proteinExistence type="inferred from homology"/>
<protein>
    <recommendedName>
        <fullName evidence="3">Peptidase C1A papain C-terminal domain-containing protein</fullName>
    </recommendedName>
</protein>
<keyword evidence="2" id="KW-1015">Disulfide bond</keyword>
<dbReference type="InterPro" id="IPR039417">
    <property type="entry name" value="Peptidase_C1A_papain-like"/>
</dbReference>
<dbReference type="PROSITE" id="PS00139">
    <property type="entry name" value="THIOL_PROTEASE_CYS"/>
    <property type="match status" value="1"/>
</dbReference>
<dbReference type="EMBL" id="OU503053">
    <property type="protein sequence ID" value="CAI9782047.1"/>
    <property type="molecule type" value="Genomic_DNA"/>
</dbReference>
<dbReference type="CDD" id="cd02248">
    <property type="entry name" value="Peptidase_C1A"/>
    <property type="match status" value="1"/>
</dbReference>
<accession>A0AAD2ABJ2</accession>
<dbReference type="InterPro" id="IPR000668">
    <property type="entry name" value="Peptidase_C1A_C"/>
</dbReference>
<dbReference type="PROSITE" id="PS00640">
    <property type="entry name" value="THIOL_PROTEASE_ASN"/>
    <property type="match status" value="1"/>
</dbReference>
<evidence type="ECO:0000256" key="1">
    <source>
        <dbReference type="ARBA" id="ARBA00008455"/>
    </source>
</evidence>